<dbReference type="AlphaFoldDB" id="A0A2B7WXX7"/>
<keyword evidence="8" id="KW-1185">Reference proteome</keyword>
<gene>
    <name evidence="7" type="ORF">GX51_05220</name>
</gene>
<evidence type="ECO:0000256" key="2">
    <source>
        <dbReference type="ARBA" id="ARBA00022670"/>
    </source>
</evidence>
<comment type="caution">
    <text evidence="7">The sequence shown here is derived from an EMBL/GenBank/DDBJ whole genome shotgun (WGS) entry which is preliminary data.</text>
</comment>
<evidence type="ECO:0000256" key="3">
    <source>
        <dbReference type="ARBA" id="ARBA00022723"/>
    </source>
</evidence>
<dbReference type="PANTHER" id="PTHR43270:SF4">
    <property type="entry name" value="CARNOSINE DIPEPTIDASE 2, ISOFORM A"/>
    <property type="match status" value="1"/>
</dbReference>
<evidence type="ECO:0000256" key="1">
    <source>
        <dbReference type="ARBA" id="ARBA00006247"/>
    </source>
</evidence>
<protein>
    <submittedName>
        <fullName evidence="7">Cys-Gly metallodipeptidase DUG1</fullName>
    </submittedName>
</protein>
<evidence type="ECO:0000256" key="4">
    <source>
        <dbReference type="ARBA" id="ARBA00022801"/>
    </source>
</evidence>
<feature type="domain" description="Peptidase M20 dimerisation" evidence="6">
    <location>
        <begin position="306"/>
        <end position="461"/>
    </location>
</feature>
<keyword evidence="4" id="KW-0378">Hydrolase</keyword>
<dbReference type="InterPro" id="IPR011650">
    <property type="entry name" value="Peptidase_M20_dimer"/>
</dbReference>
<feature type="compositionally biased region" description="Low complexity" evidence="5">
    <location>
        <begin position="60"/>
        <end position="70"/>
    </location>
</feature>
<dbReference type="Pfam" id="PF01546">
    <property type="entry name" value="Peptidase_M20"/>
    <property type="match status" value="1"/>
</dbReference>
<evidence type="ECO:0000313" key="7">
    <source>
        <dbReference type="EMBL" id="PGH01413.1"/>
    </source>
</evidence>
<evidence type="ECO:0000313" key="8">
    <source>
        <dbReference type="Proteomes" id="UP000224080"/>
    </source>
</evidence>
<dbReference type="InterPro" id="IPR051458">
    <property type="entry name" value="Cyt/Met_Dipeptidase"/>
</dbReference>
<dbReference type="OrthoDB" id="7832001at2759"/>
<dbReference type="InterPro" id="IPR002933">
    <property type="entry name" value="Peptidase_M20"/>
</dbReference>
<accession>A0A2B7WXX7</accession>
<keyword evidence="2" id="KW-0645">Protease</keyword>
<reference evidence="7 8" key="1">
    <citation type="submission" date="2017-10" db="EMBL/GenBank/DDBJ databases">
        <title>Comparative genomics in systemic dimorphic fungi from Ajellomycetaceae.</title>
        <authorList>
            <person name="Munoz J.F."/>
            <person name="Mcewen J.G."/>
            <person name="Clay O.K."/>
            <person name="Cuomo C.A."/>
        </authorList>
    </citation>
    <scope>NUCLEOTIDE SEQUENCE [LARGE SCALE GENOMIC DNA]</scope>
    <source>
        <strain evidence="7 8">UAMH130</strain>
    </source>
</reference>
<dbReference type="GO" id="GO:0008233">
    <property type="term" value="F:peptidase activity"/>
    <property type="evidence" value="ECO:0007669"/>
    <property type="project" value="UniProtKB-KW"/>
</dbReference>
<comment type="similarity">
    <text evidence="1">Belongs to the peptidase M20A family.</text>
</comment>
<dbReference type="PANTHER" id="PTHR43270">
    <property type="entry name" value="BETA-ALA-HIS DIPEPTIDASE"/>
    <property type="match status" value="1"/>
</dbReference>
<dbReference type="Pfam" id="PF07687">
    <property type="entry name" value="M20_dimer"/>
    <property type="match status" value="1"/>
</dbReference>
<dbReference type="GO" id="GO:0046872">
    <property type="term" value="F:metal ion binding"/>
    <property type="evidence" value="ECO:0007669"/>
    <property type="project" value="UniProtKB-KW"/>
</dbReference>
<feature type="region of interest" description="Disordered" evidence="5">
    <location>
        <begin position="60"/>
        <end position="84"/>
    </location>
</feature>
<dbReference type="Proteomes" id="UP000224080">
    <property type="component" value="Unassembled WGS sequence"/>
</dbReference>
<dbReference type="EMBL" id="PDNC01000072">
    <property type="protein sequence ID" value="PGH01413.1"/>
    <property type="molecule type" value="Genomic_DNA"/>
</dbReference>
<proteinExistence type="inferred from homology"/>
<dbReference type="CDD" id="cd05676">
    <property type="entry name" value="M20_dipept_like_CNDP"/>
    <property type="match status" value="1"/>
</dbReference>
<dbReference type="STRING" id="2060905.A0A2B7WXX7"/>
<dbReference type="Gene3D" id="3.30.70.360">
    <property type="match status" value="1"/>
</dbReference>
<dbReference type="GO" id="GO:0006508">
    <property type="term" value="P:proteolysis"/>
    <property type="evidence" value="ECO:0007669"/>
    <property type="project" value="UniProtKB-KW"/>
</dbReference>
<organism evidence="7 8">
    <name type="scientific">Blastomyces parvus</name>
    <dbReference type="NCBI Taxonomy" id="2060905"/>
    <lineage>
        <taxon>Eukaryota</taxon>
        <taxon>Fungi</taxon>
        <taxon>Dikarya</taxon>
        <taxon>Ascomycota</taxon>
        <taxon>Pezizomycotina</taxon>
        <taxon>Eurotiomycetes</taxon>
        <taxon>Eurotiomycetidae</taxon>
        <taxon>Onygenales</taxon>
        <taxon>Ajellomycetaceae</taxon>
        <taxon>Blastomyces</taxon>
    </lineage>
</organism>
<dbReference type="SUPFAM" id="SSF53187">
    <property type="entry name" value="Zn-dependent exopeptidases"/>
    <property type="match status" value="1"/>
</dbReference>
<sequence>MLPASLPLSRIAASLPPVRLCTARLPIPASASLYGRRYFSLNRSHSSSSSFASFSSSVSAAPRSSSRRSSIQQQPAPLTAKTHKRSFYANIDDSKMAPQLEPLFKEVDNLQDHFIDRLRRAVAIPSISAQDENRGDVVKMGQFLVDELTRLGAEVETRPLGKEPGREHLDLPPVILARYGNDKSKRTILVYGHYDVQPALLEDGWNSEPFTLTIDEKGRMFGRGSTDDKGPVLGWLNVIEAHQKAGVDFPVNLLCCFEGMEEYGSLGLEEFVKAESKAYFKDADAVCISDNYWLGTEKPCLTYGLRGCNYYSLTVSGPGQDLHSGVFGGTAHEPMTDLVNLLSKLVDAQGNILIPGIKELVAPVTEDEKNLYDNISFSMDNLHESLGSTTSIFSDKEPTLMRRWRYPSLSIHGVEGAYSAPGAKTVIPAKVIGKFSIRTVPNMESEDVNRLVFDYIKAEFAKLNSKNTMDCSLQHDGKWWVASPKHWNFQAAGKAVKQVFGVEPDMTREGGSIPITLTFEEATGKNVLLLPMGSSTDAAHSTNEKLDKRNYIEGTKLMGAYLHYVAEEPMKE</sequence>
<evidence type="ECO:0000259" key="6">
    <source>
        <dbReference type="Pfam" id="PF07687"/>
    </source>
</evidence>
<name>A0A2B7WXX7_9EURO</name>
<dbReference type="Gene3D" id="3.40.630.10">
    <property type="entry name" value="Zn peptidases"/>
    <property type="match status" value="1"/>
</dbReference>
<evidence type="ECO:0000256" key="5">
    <source>
        <dbReference type="SAM" id="MobiDB-lite"/>
    </source>
</evidence>
<keyword evidence="3" id="KW-0479">Metal-binding</keyword>